<gene>
    <name evidence="5" type="ORF">SAMN04487942_1349</name>
</gene>
<keyword evidence="6" id="KW-1185">Reference proteome</keyword>
<evidence type="ECO:0000256" key="2">
    <source>
        <dbReference type="ARBA" id="ARBA00023295"/>
    </source>
</evidence>
<proteinExistence type="predicted"/>
<evidence type="ECO:0000256" key="3">
    <source>
        <dbReference type="SAM" id="SignalP"/>
    </source>
</evidence>
<evidence type="ECO:0000313" key="5">
    <source>
        <dbReference type="EMBL" id="SEN96519.1"/>
    </source>
</evidence>
<dbReference type="PANTHER" id="PTHR10357">
    <property type="entry name" value="ALPHA-AMYLASE FAMILY MEMBER"/>
    <property type="match status" value="1"/>
</dbReference>
<dbReference type="EMBL" id="FODN01000002">
    <property type="protein sequence ID" value="SEN96519.1"/>
    <property type="molecule type" value="Genomic_DNA"/>
</dbReference>
<keyword evidence="3" id="KW-0732">Signal</keyword>
<keyword evidence="1" id="KW-0378">Hydrolase</keyword>
<evidence type="ECO:0000256" key="1">
    <source>
        <dbReference type="ARBA" id="ARBA00022801"/>
    </source>
</evidence>
<keyword evidence="2 5" id="KW-0326">Glycosidase</keyword>
<dbReference type="GO" id="GO:0016798">
    <property type="term" value="F:hydrolase activity, acting on glycosyl bonds"/>
    <property type="evidence" value="ECO:0007669"/>
    <property type="project" value="UniProtKB-KW"/>
</dbReference>
<protein>
    <submittedName>
        <fullName evidence="5">Glycosidase</fullName>
    </submittedName>
</protein>
<evidence type="ECO:0000313" key="6">
    <source>
        <dbReference type="Proteomes" id="UP000198657"/>
    </source>
</evidence>
<accession>A0A1H8KUH3</accession>
<dbReference type="Gene3D" id="3.20.20.80">
    <property type="entry name" value="Glycosidases"/>
    <property type="match status" value="1"/>
</dbReference>
<dbReference type="RefSeq" id="WP_208858959.1">
    <property type="nucleotide sequence ID" value="NZ_CBCSFM010000003.1"/>
</dbReference>
<evidence type="ECO:0000259" key="4">
    <source>
        <dbReference type="SMART" id="SM00642"/>
    </source>
</evidence>
<name>A0A1H8KUH3_9FLAO</name>
<sequence>MTKKITICLLFLVFMPSFAQTDFTPNWSKGVVWYQIFPDRFHNGDPSNDPKVEDQDGAYPFDSTSDFQIHPWTSDWYELQPYEKKNGKDIYYNLQRRRYGGDLQGVIDKMDYLQSLGINAIYMNPIFWAPSSHKYDALCYHHVDPSFGPDPEGDKKMIMNEDPLNPEKWVWTKADLLALKLIDEVHKRKMFIIFDGVFNHLGVNSFAFRDVEEKQEKSAYKDWFMVDSWRDAAKGTKFEYQGWFGVKTLPEFKEDENGIVSGPKKYIFDATKRWMNPMNKGAQYGIDGWRLDVAYCIAHPFWKDWRNEVKSINSEAYLTAELVDPIDKTKPYLSGDEFDATMNYNFSFLVHDFFVQDAKGISVTQFDTQLKELREGFGEGVAHNMQNLVGSHDATRIGSAVANPDGKKFSDWGAYFNWSQKSNNIDYNARKPTDKQLEKQKLIAAFQMLYLGSPMIYYGDETGMWGSNDPDCRKPMVWNDKNYNAEILNPDQSKHEEDKVDFNTYLFNWYKKFIALRNQYEAIRIGNYTTIETNDAEKTYAFSRKLGNQEVIVIINRSDKNIHFTNPILKKGKFRDVFTKKVMKKLIIKPMDVVVLSNTILK</sequence>
<dbReference type="Proteomes" id="UP000198657">
    <property type="component" value="Unassembled WGS sequence"/>
</dbReference>
<reference evidence="6" key="1">
    <citation type="submission" date="2016-10" db="EMBL/GenBank/DDBJ databases">
        <authorList>
            <person name="Varghese N."/>
            <person name="Submissions S."/>
        </authorList>
    </citation>
    <scope>NUCLEOTIDE SEQUENCE [LARGE SCALE GENOMIC DNA]</scope>
    <source>
        <strain evidence="6">CGMCC 1.8704</strain>
    </source>
</reference>
<dbReference type="PANTHER" id="PTHR10357:SF210">
    <property type="entry name" value="MALTODEXTRIN GLUCOSIDASE"/>
    <property type="match status" value="1"/>
</dbReference>
<dbReference type="Pfam" id="PF00128">
    <property type="entry name" value="Alpha-amylase"/>
    <property type="match status" value="2"/>
</dbReference>
<dbReference type="SUPFAM" id="SSF51011">
    <property type="entry name" value="Glycosyl hydrolase domain"/>
    <property type="match status" value="1"/>
</dbReference>
<feature type="signal peptide" evidence="3">
    <location>
        <begin position="1"/>
        <end position="19"/>
    </location>
</feature>
<dbReference type="GO" id="GO:0005975">
    <property type="term" value="P:carbohydrate metabolic process"/>
    <property type="evidence" value="ECO:0007669"/>
    <property type="project" value="InterPro"/>
</dbReference>
<dbReference type="AlphaFoldDB" id="A0A1H8KUH3"/>
<dbReference type="CDD" id="cd11338">
    <property type="entry name" value="AmyAc_CMD"/>
    <property type="match status" value="1"/>
</dbReference>
<dbReference type="STRING" id="604089.SAMN04487942_1349"/>
<feature type="domain" description="Glycosyl hydrolase family 13 catalytic" evidence="4">
    <location>
        <begin position="35"/>
        <end position="494"/>
    </location>
</feature>
<feature type="chain" id="PRO_5011622905" evidence="3">
    <location>
        <begin position="20"/>
        <end position="602"/>
    </location>
</feature>
<dbReference type="InterPro" id="IPR006047">
    <property type="entry name" value="GH13_cat_dom"/>
</dbReference>
<organism evidence="5 6">
    <name type="scientific">Flavobacterium sinopsychrotolerans</name>
    <dbReference type="NCBI Taxonomy" id="604089"/>
    <lineage>
        <taxon>Bacteria</taxon>
        <taxon>Pseudomonadati</taxon>
        <taxon>Bacteroidota</taxon>
        <taxon>Flavobacteriia</taxon>
        <taxon>Flavobacteriales</taxon>
        <taxon>Flavobacteriaceae</taxon>
        <taxon>Flavobacterium</taxon>
    </lineage>
</organism>
<dbReference type="SUPFAM" id="SSF51445">
    <property type="entry name" value="(Trans)glycosidases"/>
    <property type="match status" value="1"/>
</dbReference>
<dbReference type="SMART" id="SM00642">
    <property type="entry name" value="Aamy"/>
    <property type="match status" value="1"/>
</dbReference>
<dbReference type="InterPro" id="IPR013780">
    <property type="entry name" value="Glyco_hydro_b"/>
</dbReference>
<dbReference type="InterPro" id="IPR017853">
    <property type="entry name" value="GH"/>
</dbReference>
<dbReference type="Gene3D" id="2.60.40.1180">
    <property type="entry name" value="Golgi alpha-mannosidase II"/>
    <property type="match status" value="1"/>
</dbReference>